<protein>
    <submittedName>
        <fullName evidence="2">Uncharacterized protein</fullName>
    </submittedName>
</protein>
<accession>A0A5J5EME9</accession>
<dbReference type="AlphaFoldDB" id="A0A5J5EME9"/>
<proteinExistence type="predicted"/>
<comment type="caution">
    <text evidence="2">The sequence shown here is derived from an EMBL/GenBank/DDBJ whole genome shotgun (WGS) entry which is preliminary data.</text>
</comment>
<keyword evidence="3" id="KW-1185">Reference proteome</keyword>
<reference evidence="2 3" key="1">
    <citation type="submission" date="2019-09" db="EMBL/GenBank/DDBJ databases">
        <title>Draft genome of the ectomycorrhizal ascomycete Sphaerosporella brunnea.</title>
        <authorList>
            <consortium name="DOE Joint Genome Institute"/>
            <person name="Benucci G.M."/>
            <person name="Marozzi G."/>
            <person name="Antonielli L."/>
            <person name="Sanchez S."/>
            <person name="Marco P."/>
            <person name="Wang X."/>
            <person name="Falini L.B."/>
            <person name="Barry K."/>
            <person name="Haridas S."/>
            <person name="Lipzen A."/>
            <person name="Labutti K."/>
            <person name="Grigoriev I.V."/>
            <person name="Murat C."/>
            <person name="Martin F."/>
            <person name="Albertini E."/>
            <person name="Donnini D."/>
            <person name="Bonito G."/>
        </authorList>
    </citation>
    <scope>NUCLEOTIDE SEQUENCE [LARGE SCALE GENOMIC DNA]</scope>
    <source>
        <strain evidence="2 3">Sb_GMNB300</strain>
    </source>
</reference>
<feature type="region of interest" description="Disordered" evidence="1">
    <location>
        <begin position="1"/>
        <end position="169"/>
    </location>
</feature>
<sequence>MSGPIDEQDATPVGPKRTLRGDSWRPYRHRPGPYVARHQDSTNPFPACSKPSPIDEQDAMPVGAERTPRGDFWRPSRHRPGPYVALHQDSTNPFPACSKPSPIDEQDPMPVGAERTPRGDFWRPSRHRPGPYVARHQDSTNPSPACSKPSPIDEQDPMPVGAERTLRGDSWRADRHCPAPYVPLHQDHPRLCQMLGLDHHRTGATAPLRKEITQLCDELGFDLKKQYCSYTRSAMCEFVDVVTGKLNSRRDKNKNSIPAVAVDALLRLMCAQRFGEWMAGKRKRDGAAVVQTTPSVHDSGHVRIPDPQLPSCPESEGVGSGNDDRNICLLITGSLTKKPSPIVVARAELFHVVFSRVCIALKCGNNTLQLVAQEPGSVHIHVLESENSWRLLVDRKEISMLIILSRPATPPSRSTLPPIRLLIAGSQPVATTIIVNRHCQFHALFFKLCLALEINLDKTIHMVALEPGNLHVHILDSQESWMRLVQRSDVESLIISARLG</sequence>
<evidence type="ECO:0000313" key="2">
    <source>
        <dbReference type="EMBL" id="KAA8896366.1"/>
    </source>
</evidence>
<evidence type="ECO:0000256" key="1">
    <source>
        <dbReference type="SAM" id="MobiDB-lite"/>
    </source>
</evidence>
<name>A0A5J5EME9_9PEZI</name>
<dbReference type="Proteomes" id="UP000326924">
    <property type="component" value="Unassembled WGS sequence"/>
</dbReference>
<evidence type="ECO:0000313" key="3">
    <source>
        <dbReference type="Proteomes" id="UP000326924"/>
    </source>
</evidence>
<organism evidence="2 3">
    <name type="scientific">Sphaerosporella brunnea</name>
    <dbReference type="NCBI Taxonomy" id="1250544"/>
    <lineage>
        <taxon>Eukaryota</taxon>
        <taxon>Fungi</taxon>
        <taxon>Dikarya</taxon>
        <taxon>Ascomycota</taxon>
        <taxon>Pezizomycotina</taxon>
        <taxon>Pezizomycetes</taxon>
        <taxon>Pezizales</taxon>
        <taxon>Pyronemataceae</taxon>
        <taxon>Sphaerosporella</taxon>
    </lineage>
</organism>
<dbReference type="EMBL" id="VXIS01000214">
    <property type="protein sequence ID" value="KAA8896366.1"/>
    <property type="molecule type" value="Genomic_DNA"/>
</dbReference>
<feature type="region of interest" description="Disordered" evidence="1">
    <location>
        <begin position="288"/>
        <end position="320"/>
    </location>
</feature>
<gene>
    <name evidence="2" type="ORF">FN846DRAFT_921697</name>
</gene>
<dbReference type="InParanoid" id="A0A5J5EME9"/>